<dbReference type="InterPro" id="IPR052155">
    <property type="entry name" value="Biofilm_reg_signaling"/>
</dbReference>
<evidence type="ECO:0000313" key="6">
    <source>
        <dbReference type="EMBL" id="MBE9609101.1"/>
    </source>
</evidence>
<feature type="transmembrane region" description="Helical" evidence="1">
    <location>
        <begin position="161"/>
        <end position="181"/>
    </location>
</feature>
<dbReference type="Pfam" id="PF08447">
    <property type="entry name" value="PAS_3"/>
    <property type="match status" value="1"/>
</dbReference>
<reference evidence="6 7" key="1">
    <citation type="submission" date="2020-10" db="EMBL/GenBank/DDBJ databases">
        <title>The genome sequence of Chitinilyticum litopenaei 4Y14.</title>
        <authorList>
            <person name="Liu Y."/>
        </authorList>
    </citation>
    <scope>NUCLEOTIDE SEQUENCE [LARGE SCALE GENOMIC DNA]</scope>
    <source>
        <strain evidence="6 7">4Y14</strain>
    </source>
</reference>
<dbReference type="CDD" id="cd01949">
    <property type="entry name" value="GGDEF"/>
    <property type="match status" value="1"/>
</dbReference>
<dbReference type="InterPro" id="IPR029787">
    <property type="entry name" value="Nucleotide_cyclase"/>
</dbReference>
<evidence type="ECO:0000259" key="5">
    <source>
        <dbReference type="PROSITE" id="PS50887"/>
    </source>
</evidence>
<protein>
    <submittedName>
        <fullName evidence="6">EAL domain-containing protein</fullName>
    </submittedName>
</protein>
<keyword evidence="1" id="KW-0812">Transmembrane</keyword>
<keyword evidence="1" id="KW-0472">Membrane</keyword>
<dbReference type="Pfam" id="PF00563">
    <property type="entry name" value="EAL"/>
    <property type="match status" value="1"/>
</dbReference>
<dbReference type="FunFam" id="3.30.70.270:FF:000001">
    <property type="entry name" value="Diguanylate cyclase domain protein"/>
    <property type="match status" value="1"/>
</dbReference>
<dbReference type="PANTHER" id="PTHR44757:SF4">
    <property type="entry name" value="DIGUANYLATE CYCLASE DGCE-RELATED"/>
    <property type="match status" value="1"/>
</dbReference>
<feature type="domain" description="GGDEF" evidence="5">
    <location>
        <begin position="546"/>
        <end position="679"/>
    </location>
</feature>
<dbReference type="InterPro" id="IPR001610">
    <property type="entry name" value="PAC"/>
</dbReference>
<dbReference type="RefSeq" id="WP_194115621.1">
    <property type="nucleotide sequence ID" value="NZ_JADFUA010000003.1"/>
</dbReference>
<dbReference type="SMART" id="SM00091">
    <property type="entry name" value="PAS"/>
    <property type="match status" value="2"/>
</dbReference>
<dbReference type="PROSITE" id="PS50883">
    <property type="entry name" value="EAL"/>
    <property type="match status" value="1"/>
</dbReference>
<dbReference type="Gene3D" id="3.20.20.450">
    <property type="entry name" value="EAL domain"/>
    <property type="match status" value="1"/>
</dbReference>
<dbReference type="InterPro" id="IPR013656">
    <property type="entry name" value="PAS_4"/>
</dbReference>
<evidence type="ECO:0000259" key="3">
    <source>
        <dbReference type="PROSITE" id="PS50113"/>
    </source>
</evidence>
<dbReference type="EMBL" id="JADFUA010000003">
    <property type="protein sequence ID" value="MBE9609101.1"/>
    <property type="molecule type" value="Genomic_DNA"/>
</dbReference>
<dbReference type="PROSITE" id="PS50887">
    <property type="entry name" value="GGDEF"/>
    <property type="match status" value="1"/>
</dbReference>
<feature type="domain" description="EAL" evidence="4">
    <location>
        <begin position="690"/>
        <end position="936"/>
    </location>
</feature>
<dbReference type="InterPro" id="IPR035965">
    <property type="entry name" value="PAS-like_dom_sf"/>
</dbReference>
<dbReference type="Gene3D" id="3.30.450.20">
    <property type="entry name" value="PAS domain"/>
    <property type="match status" value="2"/>
</dbReference>
<feature type="domain" description="PAS" evidence="2">
    <location>
        <begin position="386"/>
        <end position="423"/>
    </location>
</feature>
<dbReference type="PANTHER" id="PTHR44757">
    <property type="entry name" value="DIGUANYLATE CYCLASE DGCP"/>
    <property type="match status" value="1"/>
</dbReference>
<dbReference type="InterPro" id="IPR035919">
    <property type="entry name" value="EAL_sf"/>
</dbReference>
<dbReference type="InterPro" id="IPR001633">
    <property type="entry name" value="EAL_dom"/>
</dbReference>
<dbReference type="SMART" id="SM00267">
    <property type="entry name" value="GGDEF"/>
    <property type="match status" value="1"/>
</dbReference>
<dbReference type="CDD" id="cd00130">
    <property type="entry name" value="PAS"/>
    <property type="match status" value="1"/>
</dbReference>
<dbReference type="InterPro" id="IPR000700">
    <property type="entry name" value="PAS-assoc_C"/>
</dbReference>
<proteinExistence type="predicted"/>
<evidence type="ECO:0000259" key="2">
    <source>
        <dbReference type="PROSITE" id="PS50112"/>
    </source>
</evidence>
<dbReference type="CDD" id="cd01948">
    <property type="entry name" value="EAL"/>
    <property type="match status" value="1"/>
</dbReference>
<dbReference type="InterPro" id="IPR043128">
    <property type="entry name" value="Rev_trsase/Diguanyl_cyclase"/>
</dbReference>
<dbReference type="SMART" id="SM00052">
    <property type="entry name" value="EAL"/>
    <property type="match status" value="1"/>
</dbReference>
<keyword evidence="7" id="KW-1185">Reference proteome</keyword>
<dbReference type="NCBIfam" id="TIGR00229">
    <property type="entry name" value="sensory_box"/>
    <property type="match status" value="1"/>
</dbReference>
<dbReference type="InterPro" id="IPR000160">
    <property type="entry name" value="GGDEF_dom"/>
</dbReference>
<evidence type="ECO:0000256" key="1">
    <source>
        <dbReference type="SAM" id="Phobius"/>
    </source>
</evidence>
<dbReference type="SUPFAM" id="SSF55073">
    <property type="entry name" value="Nucleotide cyclase"/>
    <property type="match status" value="1"/>
</dbReference>
<dbReference type="PROSITE" id="PS50113">
    <property type="entry name" value="PAC"/>
    <property type="match status" value="1"/>
</dbReference>
<organism evidence="6 7">
    <name type="scientific">Chitinilyticum piscinae</name>
    <dbReference type="NCBI Taxonomy" id="2866724"/>
    <lineage>
        <taxon>Bacteria</taxon>
        <taxon>Pseudomonadati</taxon>
        <taxon>Pseudomonadota</taxon>
        <taxon>Betaproteobacteria</taxon>
        <taxon>Neisseriales</taxon>
        <taxon>Chitinibacteraceae</taxon>
        <taxon>Chitinilyticum</taxon>
    </lineage>
</organism>
<gene>
    <name evidence="6" type="ORF">INR99_07055</name>
</gene>
<dbReference type="SUPFAM" id="SSF141868">
    <property type="entry name" value="EAL domain-like"/>
    <property type="match status" value="1"/>
</dbReference>
<dbReference type="PROSITE" id="PS50112">
    <property type="entry name" value="PAS"/>
    <property type="match status" value="2"/>
</dbReference>
<evidence type="ECO:0000259" key="4">
    <source>
        <dbReference type="PROSITE" id="PS50883"/>
    </source>
</evidence>
<dbReference type="InterPro" id="IPR000014">
    <property type="entry name" value="PAS"/>
</dbReference>
<dbReference type="GO" id="GO:0003824">
    <property type="term" value="F:catalytic activity"/>
    <property type="evidence" value="ECO:0007669"/>
    <property type="project" value="UniProtKB-ARBA"/>
</dbReference>
<comment type="caution">
    <text evidence="6">The sequence shown here is derived from an EMBL/GenBank/DDBJ whole genome shotgun (WGS) entry which is preliminary data.</text>
</comment>
<dbReference type="Proteomes" id="UP000604481">
    <property type="component" value="Unassembled WGS sequence"/>
</dbReference>
<dbReference type="Pfam" id="PF00990">
    <property type="entry name" value="GGDEF"/>
    <property type="match status" value="1"/>
</dbReference>
<feature type="domain" description="PAS" evidence="2">
    <location>
        <begin position="236"/>
        <end position="308"/>
    </location>
</feature>
<sequence length="936" mass="104222">MRLRLPGFLRSHLLLATLLLQGLLLLAVYASIASLWQAAVRDNLENRVKNTSRLLSGVIASDWADGHREHLASLLDTFRSPESIDYLLVRDEAGTVVAARGWDASKPLPEATRLEDGGALPQLVHVRVPLRHGYTRLGELYFGLSTQGVNGMLQQTLSMNVILLLAVLLLAALLQLGLGYWMMRQLGRLTALVEDTSSGRPVSELPAASGLEARLQGRFLRLASSIRERFAALQENEARFHAIADFTFSAELWLDPQGRLVWINASIERLCGYTVAECGLLEHFPVGLAHPDERNRLADTLRDALAERSRVSDFEFRAVRRDGSAFWAAASWQPLFDSAGNWQGLRASIRDISEQKDDRLALRRAVIELQQIQSLGQSYLQRADAERARLMALLSAMRFGVLFVDDENRILFHNPAFAELWGLPGDAQLNGRPLGQVLQLAQNQPALNDMAVYYLEALALGDERVDFGMLTMNDGRIITQYCYRVLDAQGQANGRMWVYEDVTQQRVMAERMTSLAERDALTGLYNRHRFQIELARLFADAERSADTLALLYFDLDEFKYVNDTFGHGAGDELLVAIAREISRLIRHDEVFARLGGDEFAILVPGCDAAAASQMAQRIVSAVGQLQFSTGGHNLRPSSSLGVALYPQHALSTAELVAHADAAMYQAKGAGKSTWRFYSADADMSQHALARLSWKERISQALENDGFELHFQGIYYAQTGELAHLEALLRMHDAERPGEIFMPASFIGHAEKTGKIIDIDRWVIRKAISLLAEKPAAPSIAVNVSGRSFDEPGLPEFIALELRRQGVAPERLLVELTETAAVSDLRDAQRFIDALRATGCKVCLDDFGVGFASFAYLKQLKADVLKIDGMFVRDLPNDRDSQIFVRGMVAMAHDMGKITVAEFVENQQILDMLIEFGIDQVQGYHLDRPQKFHPGLR</sequence>
<dbReference type="InterPro" id="IPR013655">
    <property type="entry name" value="PAS_fold_3"/>
</dbReference>
<keyword evidence="1" id="KW-1133">Transmembrane helix</keyword>
<dbReference type="SMART" id="SM00086">
    <property type="entry name" value="PAC"/>
    <property type="match status" value="2"/>
</dbReference>
<feature type="domain" description="PAC" evidence="3">
    <location>
        <begin position="312"/>
        <end position="364"/>
    </location>
</feature>
<dbReference type="NCBIfam" id="TIGR00254">
    <property type="entry name" value="GGDEF"/>
    <property type="match status" value="1"/>
</dbReference>
<name>A0A8J7K1F1_9NEIS</name>
<dbReference type="Gene3D" id="3.30.70.270">
    <property type="match status" value="1"/>
</dbReference>
<dbReference type="AlphaFoldDB" id="A0A8J7K1F1"/>
<accession>A0A8J7K1F1</accession>
<evidence type="ECO:0000313" key="7">
    <source>
        <dbReference type="Proteomes" id="UP000604481"/>
    </source>
</evidence>
<dbReference type="SUPFAM" id="SSF55785">
    <property type="entry name" value="PYP-like sensor domain (PAS domain)"/>
    <property type="match status" value="2"/>
</dbReference>
<dbReference type="Pfam" id="PF08448">
    <property type="entry name" value="PAS_4"/>
    <property type="match status" value="1"/>
</dbReference>